<dbReference type="InterPro" id="IPR036890">
    <property type="entry name" value="HATPase_C_sf"/>
</dbReference>
<dbReference type="Gene3D" id="3.30.565.10">
    <property type="entry name" value="Histidine kinase-like ATPase, C-terminal domain"/>
    <property type="match status" value="1"/>
</dbReference>
<dbReference type="RefSeq" id="WP_023433910.1">
    <property type="nucleotide sequence ID" value="NZ_AWXZ01000040.1"/>
</dbReference>
<dbReference type="EMBL" id="AWXZ01000040">
    <property type="protein sequence ID" value="ESR22664.1"/>
    <property type="molecule type" value="Genomic_DNA"/>
</dbReference>
<dbReference type="STRING" id="631454.N177_3801"/>
<reference evidence="2 3" key="1">
    <citation type="journal article" date="2014" name="Genome Announc.">
        <title>Draft Genome Sequence of Lutibaculum baratangense Strain AMV1T, Isolated from a Mud Volcano in Andamans, India.</title>
        <authorList>
            <person name="Singh A."/>
            <person name="Sreenivas A."/>
            <person name="Sathyanarayana Reddy G."/>
            <person name="Pinnaka A.K."/>
            <person name="Shivaji S."/>
        </authorList>
    </citation>
    <scope>NUCLEOTIDE SEQUENCE [LARGE SCALE GENOMIC DNA]</scope>
    <source>
        <strain evidence="2 3">AMV1</strain>
    </source>
</reference>
<dbReference type="InterPro" id="IPR018762">
    <property type="entry name" value="ChpT_C"/>
</dbReference>
<feature type="domain" description="Histidine phosphotransferase ChpT C-terminal" evidence="1">
    <location>
        <begin position="84"/>
        <end position="205"/>
    </location>
</feature>
<dbReference type="Gene3D" id="1.10.287.130">
    <property type="match status" value="1"/>
</dbReference>
<dbReference type="eggNOG" id="COG5385">
    <property type="taxonomic scope" value="Bacteria"/>
</dbReference>
<gene>
    <name evidence="2" type="ORF">N177_3801</name>
</gene>
<name>V4RB77_9HYPH</name>
<organism evidence="2 3">
    <name type="scientific">Lutibaculum baratangense AMV1</name>
    <dbReference type="NCBI Taxonomy" id="631454"/>
    <lineage>
        <taxon>Bacteria</taxon>
        <taxon>Pseudomonadati</taxon>
        <taxon>Pseudomonadota</taxon>
        <taxon>Alphaproteobacteria</taxon>
        <taxon>Hyphomicrobiales</taxon>
        <taxon>Tepidamorphaceae</taxon>
        <taxon>Lutibaculum</taxon>
    </lineage>
</organism>
<protein>
    <recommendedName>
        <fullName evidence="1">Histidine phosphotransferase ChpT C-terminal domain-containing protein</fullName>
    </recommendedName>
</protein>
<keyword evidence="3" id="KW-1185">Reference proteome</keyword>
<dbReference type="Proteomes" id="UP000017819">
    <property type="component" value="Unassembled WGS sequence"/>
</dbReference>
<proteinExistence type="predicted"/>
<dbReference type="OrthoDB" id="9803702at2"/>
<sequence length="228" mass="24259">MGDLREPDELELAALMCSKLCHDVIGPIGAIGNGFELIDDLGGDPDPEALSHVRRNADKASRRIQYARLAFGAMGAAGDQFPVDEARRLTVQFFEDEKQTVVWEPTGQALPKDEVRLLVNLVAIAAAAIPRGGEVTVNIEADGERTGFRLVAAGPRGSVVPAAPSALFAGEAPPEGRIDAYNVQVYYATRLAKAVDMRLSFVPGEGQTELHAVPLPAETDASEETPGD</sequence>
<evidence type="ECO:0000313" key="2">
    <source>
        <dbReference type="EMBL" id="ESR22664.1"/>
    </source>
</evidence>
<evidence type="ECO:0000259" key="1">
    <source>
        <dbReference type="Pfam" id="PF10090"/>
    </source>
</evidence>
<accession>V4RB77</accession>
<comment type="caution">
    <text evidence="2">The sequence shown here is derived from an EMBL/GenBank/DDBJ whole genome shotgun (WGS) entry which is preliminary data.</text>
</comment>
<dbReference type="AlphaFoldDB" id="V4RB77"/>
<evidence type="ECO:0000313" key="3">
    <source>
        <dbReference type="Proteomes" id="UP000017819"/>
    </source>
</evidence>
<dbReference type="Pfam" id="PF10090">
    <property type="entry name" value="HPTransfase"/>
    <property type="match status" value="1"/>
</dbReference>